<dbReference type="EMBL" id="CANHGI010000002">
    <property type="protein sequence ID" value="CAI5442047.1"/>
    <property type="molecule type" value="Genomic_DNA"/>
</dbReference>
<gene>
    <name evidence="1" type="ORF">CAMP_LOCUS4684</name>
</gene>
<name>A0A9P1IF21_9PELO</name>
<evidence type="ECO:0000313" key="2">
    <source>
        <dbReference type="Proteomes" id="UP001152747"/>
    </source>
</evidence>
<protein>
    <submittedName>
        <fullName evidence="1">Uncharacterized protein</fullName>
    </submittedName>
</protein>
<dbReference type="AlphaFoldDB" id="A0A9P1IF21"/>
<proteinExistence type="predicted"/>
<evidence type="ECO:0000313" key="1">
    <source>
        <dbReference type="EMBL" id="CAI5442047.1"/>
    </source>
</evidence>
<accession>A0A9P1IF21</accession>
<dbReference type="Proteomes" id="UP001152747">
    <property type="component" value="Unassembled WGS sequence"/>
</dbReference>
<organism evidence="1 2">
    <name type="scientific">Caenorhabditis angaria</name>
    <dbReference type="NCBI Taxonomy" id="860376"/>
    <lineage>
        <taxon>Eukaryota</taxon>
        <taxon>Metazoa</taxon>
        <taxon>Ecdysozoa</taxon>
        <taxon>Nematoda</taxon>
        <taxon>Chromadorea</taxon>
        <taxon>Rhabditida</taxon>
        <taxon>Rhabditina</taxon>
        <taxon>Rhabditomorpha</taxon>
        <taxon>Rhabditoidea</taxon>
        <taxon>Rhabditidae</taxon>
        <taxon>Peloderinae</taxon>
        <taxon>Caenorhabditis</taxon>
    </lineage>
</organism>
<reference evidence="1" key="1">
    <citation type="submission" date="2022-11" db="EMBL/GenBank/DDBJ databases">
        <authorList>
            <person name="Kikuchi T."/>
        </authorList>
    </citation>
    <scope>NUCLEOTIDE SEQUENCE</scope>
    <source>
        <strain evidence="1">PS1010</strain>
    </source>
</reference>
<comment type="caution">
    <text evidence="1">The sequence shown here is derived from an EMBL/GenBank/DDBJ whole genome shotgun (WGS) entry which is preliminary data.</text>
</comment>
<keyword evidence="2" id="KW-1185">Reference proteome</keyword>
<dbReference type="OrthoDB" id="5801899at2759"/>
<sequence length="84" mass="9339">MFSYLQISVPIKKGELGKPVQIDVGRGVGPYYQENRRVLIDYLSGNIGLSHGIGVPMIGLGINNMLNIKFPSYNDFSKKSLSFF</sequence>